<comment type="caution">
    <text evidence="2">The sequence shown here is derived from an EMBL/GenBank/DDBJ whole genome shotgun (WGS) entry which is preliminary data.</text>
</comment>
<dbReference type="RefSeq" id="XP_037214929.1">
    <property type="nucleotide sequence ID" value="XM_037368961.1"/>
</dbReference>
<dbReference type="GeneID" id="59351477"/>
<dbReference type="Proteomes" id="UP000636479">
    <property type="component" value="Unassembled WGS sequence"/>
</dbReference>
<organism evidence="2 3">
    <name type="scientific">Mycena indigotica</name>
    <dbReference type="NCBI Taxonomy" id="2126181"/>
    <lineage>
        <taxon>Eukaryota</taxon>
        <taxon>Fungi</taxon>
        <taxon>Dikarya</taxon>
        <taxon>Basidiomycota</taxon>
        <taxon>Agaricomycotina</taxon>
        <taxon>Agaricomycetes</taxon>
        <taxon>Agaricomycetidae</taxon>
        <taxon>Agaricales</taxon>
        <taxon>Marasmiineae</taxon>
        <taxon>Mycenaceae</taxon>
        <taxon>Mycena</taxon>
    </lineage>
</organism>
<dbReference type="AlphaFoldDB" id="A0A8H6VSC3"/>
<protein>
    <submittedName>
        <fullName evidence="2">Uncharacterized protein</fullName>
    </submittedName>
</protein>
<sequence length="161" mass="16891">MASLPARTGSIYHLPPLALPSCPHRIANVAVSDFGLTSLTPPTPCLPLRSPPALSSARAESPPTHAERSSSSDSAKPLLAARVDHATLPCDADVSTTYSTLRVILLLGHPRDLLRSCCADCLCGSTSSTQPSCSLPYRPSRPSLPTTIAALSCVDRHLLCP</sequence>
<proteinExistence type="predicted"/>
<keyword evidence="3" id="KW-1185">Reference proteome</keyword>
<dbReference type="EMBL" id="JACAZF010000012">
    <property type="protein sequence ID" value="KAF7292202.1"/>
    <property type="molecule type" value="Genomic_DNA"/>
</dbReference>
<evidence type="ECO:0000313" key="2">
    <source>
        <dbReference type="EMBL" id="KAF7292202.1"/>
    </source>
</evidence>
<evidence type="ECO:0000256" key="1">
    <source>
        <dbReference type="SAM" id="MobiDB-lite"/>
    </source>
</evidence>
<evidence type="ECO:0000313" key="3">
    <source>
        <dbReference type="Proteomes" id="UP000636479"/>
    </source>
</evidence>
<feature type="region of interest" description="Disordered" evidence="1">
    <location>
        <begin position="49"/>
        <end position="76"/>
    </location>
</feature>
<accession>A0A8H6VSC3</accession>
<name>A0A8H6VSC3_9AGAR</name>
<reference evidence="2" key="1">
    <citation type="submission" date="2020-05" db="EMBL/GenBank/DDBJ databases">
        <title>Mycena genomes resolve the evolution of fungal bioluminescence.</title>
        <authorList>
            <person name="Tsai I.J."/>
        </authorList>
    </citation>
    <scope>NUCLEOTIDE SEQUENCE</scope>
    <source>
        <strain evidence="2">171206Taipei</strain>
    </source>
</reference>
<gene>
    <name evidence="2" type="ORF">MIND_01247500</name>
</gene>